<dbReference type="CDD" id="cd03136">
    <property type="entry name" value="GATase1_AraC_ArgR_like"/>
    <property type="match status" value="1"/>
</dbReference>
<name>Q16E45_ROSDO</name>
<dbReference type="eggNOG" id="COG4977">
    <property type="taxonomic scope" value="Bacteria"/>
</dbReference>
<dbReference type="PRINTS" id="PR00032">
    <property type="entry name" value="HTHARAC"/>
</dbReference>
<feature type="domain" description="HTH araC/xylS-type" evidence="4">
    <location>
        <begin position="251"/>
        <end position="349"/>
    </location>
</feature>
<dbReference type="PROSITE" id="PS01124">
    <property type="entry name" value="HTH_ARAC_FAMILY_2"/>
    <property type="match status" value="1"/>
</dbReference>
<keyword evidence="6" id="KW-1185">Reference proteome</keyword>
<organism evidence="5 6">
    <name type="scientific">Roseobacter denitrificans (strain ATCC 33942 / OCh 114)</name>
    <name type="common">Erythrobacter sp. (strain OCh 114)</name>
    <name type="synonym">Roseobacter denitrificans</name>
    <dbReference type="NCBI Taxonomy" id="375451"/>
    <lineage>
        <taxon>Bacteria</taxon>
        <taxon>Pseudomonadati</taxon>
        <taxon>Pseudomonadota</taxon>
        <taxon>Alphaproteobacteria</taxon>
        <taxon>Rhodobacterales</taxon>
        <taxon>Roseobacteraceae</taxon>
        <taxon>Roseobacter</taxon>
    </lineage>
</organism>
<dbReference type="Gene3D" id="3.40.50.880">
    <property type="match status" value="1"/>
</dbReference>
<dbReference type="KEGG" id="rde:RD1_0008"/>
<keyword evidence="3" id="KW-0804">Transcription</keyword>
<keyword evidence="1" id="KW-0805">Transcription regulation</keyword>
<dbReference type="Gene3D" id="1.10.10.60">
    <property type="entry name" value="Homeodomain-like"/>
    <property type="match status" value="1"/>
</dbReference>
<evidence type="ECO:0000256" key="3">
    <source>
        <dbReference type="ARBA" id="ARBA00023163"/>
    </source>
</evidence>
<dbReference type="Proteomes" id="UP000007029">
    <property type="component" value="Chromosome"/>
</dbReference>
<dbReference type="SUPFAM" id="SSF46689">
    <property type="entry name" value="Homeodomain-like"/>
    <property type="match status" value="2"/>
</dbReference>
<dbReference type="InterPro" id="IPR029062">
    <property type="entry name" value="Class_I_gatase-like"/>
</dbReference>
<dbReference type="InterPro" id="IPR018060">
    <property type="entry name" value="HTH_AraC"/>
</dbReference>
<evidence type="ECO:0000259" key="4">
    <source>
        <dbReference type="PROSITE" id="PS01124"/>
    </source>
</evidence>
<proteinExistence type="predicted"/>
<keyword evidence="2" id="KW-0238">DNA-binding</keyword>
<dbReference type="InterPro" id="IPR020449">
    <property type="entry name" value="Tscrpt_reg_AraC-type_HTH"/>
</dbReference>
<reference evidence="5 6" key="1">
    <citation type="journal article" date="2007" name="J. Bacteriol.">
        <title>The complete genome sequence of Roseobacter denitrificans reveals a mixotrophic rather than photosynthetic metabolism.</title>
        <authorList>
            <person name="Swingley W.D."/>
            <person name="Sadekar S."/>
            <person name="Mastrian S.D."/>
            <person name="Matthies H.J."/>
            <person name="Hao J."/>
            <person name="Ramos H."/>
            <person name="Acharya C.R."/>
            <person name="Conrad A.L."/>
            <person name="Taylor H.L."/>
            <person name="Dejesa L.C."/>
            <person name="Shah M.K."/>
            <person name="O'huallachain M.E."/>
            <person name="Lince M.T."/>
            <person name="Blankenship R.E."/>
            <person name="Beatty J.T."/>
            <person name="Touchman J.W."/>
        </authorList>
    </citation>
    <scope>NUCLEOTIDE SEQUENCE [LARGE SCALE GENOMIC DNA]</scope>
    <source>
        <strain evidence="6">ATCC 33942 / OCh 114</strain>
    </source>
</reference>
<dbReference type="PROSITE" id="PS00041">
    <property type="entry name" value="HTH_ARAC_FAMILY_1"/>
    <property type="match status" value="1"/>
</dbReference>
<dbReference type="InterPro" id="IPR018062">
    <property type="entry name" value="HTH_AraC-typ_CS"/>
</dbReference>
<evidence type="ECO:0000256" key="1">
    <source>
        <dbReference type="ARBA" id="ARBA00023015"/>
    </source>
</evidence>
<gene>
    <name evidence="5" type="primary">araC</name>
    <name evidence="5" type="ordered locus">RD1_0008</name>
</gene>
<dbReference type="GO" id="GO:0043565">
    <property type="term" value="F:sequence-specific DNA binding"/>
    <property type="evidence" value="ECO:0007669"/>
    <property type="project" value="InterPro"/>
</dbReference>
<dbReference type="SUPFAM" id="SSF52317">
    <property type="entry name" value="Class I glutamine amidotransferase-like"/>
    <property type="match status" value="1"/>
</dbReference>
<dbReference type="PANTHER" id="PTHR46796">
    <property type="entry name" value="HTH-TYPE TRANSCRIPTIONAL ACTIVATOR RHAS-RELATED"/>
    <property type="match status" value="1"/>
</dbReference>
<protein>
    <submittedName>
        <fullName evidence="5">Transcriptional regulator, AraC family, putative</fullName>
    </submittedName>
</protein>
<dbReference type="SMART" id="SM00342">
    <property type="entry name" value="HTH_ARAC"/>
    <property type="match status" value="1"/>
</dbReference>
<dbReference type="Pfam" id="PF12833">
    <property type="entry name" value="HTH_18"/>
    <property type="match status" value="1"/>
</dbReference>
<dbReference type="InterPro" id="IPR050204">
    <property type="entry name" value="AraC_XylS_family_regulators"/>
</dbReference>
<dbReference type="InterPro" id="IPR009057">
    <property type="entry name" value="Homeodomain-like_sf"/>
</dbReference>
<dbReference type="STRING" id="375451.RD1_0008"/>
<dbReference type="AlphaFoldDB" id="Q16E45"/>
<evidence type="ECO:0000313" key="5">
    <source>
        <dbReference type="EMBL" id="ABG29748.1"/>
    </source>
</evidence>
<dbReference type="HOGENOM" id="CLU_000445_59_0_5"/>
<sequence length="364" mass="39695">MQHTRLATKGKRFSTYCKKILLRLKNVLHMTRSTTSPRSIGFLLFPGFPMACLTSVIEPLRAANEISGATAFTWELIAEQPGPVASSAGIPFGPQSLLADVDAPDYLLLLSAPSVRFADQRTPAHLRRLARHGCTLGAISGGVFPLVRSGAVEGARLSVHWCYEAAFAAEFPDMLQSDEVIETSDRCVTASGAAAAFDLALGFIDTALGPNVATEVACWFQHPMMRKIGVKQSVPAHLTDSIQNDLSPLVSDAIRIFAEDLSNPVSVAGVAKALNVSPRHLERSFKKAAGQNPTTYFRWLRMQAARQIVLYTNDAISDVAAAVGYASTKHFIRHYRAEYGLSPQEDRKRINLYRTEGNRPVPSV</sequence>
<dbReference type="EMBL" id="CP000362">
    <property type="protein sequence ID" value="ABG29748.1"/>
    <property type="molecule type" value="Genomic_DNA"/>
</dbReference>
<evidence type="ECO:0000256" key="2">
    <source>
        <dbReference type="ARBA" id="ARBA00023125"/>
    </source>
</evidence>
<accession>Q16E45</accession>
<evidence type="ECO:0000313" key="6">
    <source>
        <dbReference type="Proteomes" id="UP000007029"/>
    </source>
</evidence>
<dbReference type="GO" id="GO:0003700">
    <property type="term" value="F:DNA-binding transcription factor activity"/>
    <property type="evidence" value="ECO:0007669"/>
    <property type="project" value="InterPro"/>
</dbReference>